<sequence>MASFSRLQLAAALIEYDNDPSNPDAPFRSAHDSAIFAHLRSMPPLPARKSPDFLGVAIPSSNGSGGGRDSTMGHVKGRGSIDALRNPFGADAAGEEDDLLEEAPEDDMEVDLASWGLDSFIPKEKGSKNTKKKEKMTTLPNPHPALQANSYRSARSMSLGNMESFGAGGAFLDSGSSTPPDVRRRSLGSALDLPDDRQRPPLRQQAASVHALIDSLPVTAPLHSVPFPSQSIRSVSPAPADDGGLRSSSQMRDRRYSTASMGSRLLNEPEDNPFALKPPSPSQASRFDPKVRARTMSVGTMGSMGQDNAFAVRPPSPSRSSRFDPKAVGHQRTHSNASMGSRMLLDNDDASMFLGVAPQRRERPYSTLELMRPKVLVMPSPLQGAAPAAPAPPVGVRDGFEVSTDGPPLPPASRARRASSQTLLTGVNPPASAVPIASNSFTPNPRASMTLSQLTFRNSLMVGGQRDVAYNDLDGQLRRATEEGEQVVDDTPEEEEPVRPVTVVVEEADTPGRPVGKLYGRSLVDELELRKATMRGKQRVFTGDDRPSMMARNPLQRSSTLIDPAELSPRPVSQVGPPNARPPLSRRTSSGTKPLLTFNDSPTSANQLSPGLSSGPSPGLSPPGRNGAATRSVFGVDTLWEREVAKLRDIEAREAEEHQKEEAAAAAKLEKKMAKKRKGKEKAIPQETEPVIAYPRASEEPPVLPAIPKGVTRGPPPVINDSDSDSDSTDVGTPAPGAARKSTETGAERWFAGSSDDGHEGPVRTTGVGPRYPNRARGRSLSAPAADDDSEEDLPLAATVGRAIQRATRLGAAPADSDSDSDEPLSTLLEKSKLGIPSVDFDNTLSPSRSASQDQGARRAPGEDDEDEDNQPLALRASRFLPMQSQSGKGGDGDEDEDDRPLAFHPEQQRRTQYQMMLQQQQQQQQQMMFQAQMQSSMMFSNPSLMGSGFFGPPMAPPMLMAMPPPVPASPPPGAQDPTKFVRVDRWRRDVAVEGPPP</sequence>
<reference evidence="1" key="1">
    <citation type="submission" date="2021-03" db="EMBL/GenBank/DDBJ databases">
        <authorList>
            <consortium name="DOE Joint Genome Institute"/>
            <person name="Ahrendt S."/>
            <person name="Looney B.P."/>
            <person name="Miyauchi S."/>
            <person name="Morin E."/>
            <person name="Drula E."/>
            <person name="Courty P.E."/>
            <person name="Chicoki N."/>
            <person name="Fauchery L."/>
            <person name="Kohler A."/>
            <person name="Kuo A."/>
            <person name="Labutti K."/>
            <person name="Pangilinan J."/>
            <person name="Lipzen A."/>
            <person name="Riley R."/>
            <person name="Andreopoulos W."/>
            <person name="He G."/>
            <person name="Johnson J."/>
            <person name="Barry K.W."/>
            <person name="Grigoriev I.V."/>
            <person name="Nagy L."/>
            <person name="Hibbett D."/>
            <person name="Henrissat B."/>
            <person name="Matheny P.B."/>
            <person name="Labbe J."/>
            <person name="Martin F."/>
        </authorList>
    </citation>
    <scope>NUCLEOTIDE SEQUENCE</scope>
    <source>
        <strain evidence="1">HHB10654</strain>
    </source>
</reference>
<accession>A0ACB8TJQ9</accession>
<proteinExistence type="predicted"/>
<organism evidence="1 2">
    <name type="scientific">Artomyces pyxidatus</name>
    <dbReference type="NCBI Taxonomy" id="48021"/>
    <lineage>
        <taxon>Eukaryota</taxon>
        <taxon>Fungi</taxon>
        <taxon>Dikarya</taxon>
        <taxon>Basidiomycota</taxon>
        <taxon>Agaricomycotina</taxon>
        <taxon>Agaricomycetes</taxon>
        <taxon>Russulales</taxon>
        <taxon>Auriscalpiaceae</taxon>
        <taxon>Artomyces</taxon>
    </lineage>
</organism>
<name>A0ACB8TJQ9_9AGAM</name>
<evidence type="ECO:0000313" key="2">
    <source>
        <dbReference type="Proteomes" id="UP000814140"/>
    </source>
</evidence>
<dbReference type="EMBL" id="MU277187">
    <property type="protein sequence ID" value="KAI0068701.1"/>
    <property type="molecule type" value="Genomic_DNA"/>
</dbReference>
<reference evidence="1" key="2">
    <citation type="journal article" date="2022" name="New Phytol.">
        <title>Evolutionary transition to the ectomycorrhizal habit in the genomes of a hyperdiverse lineage of mushroom-forming fungi.</title>
        <authorList>
            <person name="Looney B."/>
            <person name="Miyauchi S."/>
            <person name="Morin E."/>
            <person name="Drula E."/>
            <person name="Courty P.E."/>
            <person name="Kohler A."/>
            <person name="Kuo A."/>
            <person name="LaButti K."/>
            <person name="Pangilinan J."/>
            <person name="Lipzen A."/>
            <person name="Riley R."/>
            <person name="Andreopoulos W."/>
            <person name="He G."/>
            <person name="Johnson J."/>
            <person name="Nolan M."/>
            <person name="Tritt A."/>
            <person name="Barry K.W."/>
            <person name="Grigoriev I.V."/>
            <person name="Nagy L.G."/>
            <person name="Hibbett D."/>
            <person name="Henrissat B."/>
            <person name="Matheny P.B."/>
            <person name="Labbe J."/>
            <person name="Martin F.M."/>
        </authorList>
    </citation>
    <scope>NUCLEOTIDE SEQUENCE</scope>
    <source>
        <strain evidence="1">HHB10654</strain>
    </source>
</reference>
<protein>
    <submittedName>
        <fullName evidence="1">Uncharacterized protein</fullName>
    </submittedName>
</protein>
<evidence type="ECO:0000313" key="1">
    <source>
        <dbReference type="EMBL" id="KAI0068701.1"/>
    </source>
</evidence>
<gene>
    <name evidence="1" type="ORF">BV25DRAFT_26769</name>
</gene>
<comment type="caution">
    <text evidence="1">The sequence shown here is derived from an EMBL/GenBank/DDBJ whole genome shotgun (WGS) entry which is preliminary data.</text>
</comment>
<dbReference type="Proteomes" id="UP000814140">
    <property type="component" value="Unassembled WGS sequence"/>
</dbReference>
<keyword evidence="2" id="KW-1185">Reference proteome</keyword>